<organism evidence="2 3">
    <name type="scientific">Deinococcus hohokamensis</name>
    <dbReference type="NCBI Taxonomy" id="309883"/>
    <lineage>
        <taxon>Bacteria</taxon>
        <taxon>Thermotogati</taxon>
        <taxon>Deinococcota</taxon>
        <taxon>Deinococci</taxon>
        <taxon>Deinococcales</taxon>
        <taxon>Deinococcaceae</taxon>
        <taxon>Deinococcus</taxon>
    </lineage>
</organism>
<dbReference type="Proteomes" id="UP001595952">
    <property type="component" value="Unassembled WGS sequence"/>
</dbReference>
<proteinExistence type="predicted"/>
<sequence>MKKLVLLPLLTLTALLGACAPTQSRSSALTPEVLPTMLSPVTFRPGETRYVQVSYPRSLIKVNDKYFSDLRIDFDNLNGQNVNSVEAYAGWLSLKSAETPRGVGISLDRAAVVKDITRTTSAQTEVRYFERVRVNLKVTASADAKPGDDDLVTLTFSDGTTDSKVLLVLDIQQ</sequence>
<accession>A0ABV9IET6</accession>
<evidence type="ECO:0000313" key="3">
    <source>
        <dbReference type="Proteomes" id="UP001595952"/>
    </source>
</evidence>
<feature type="signal peptide" evidence="1">
    <location>
        <begin position="1"/>
        <end position="20"/>
    </location>
</feature>
<comment type="caution">
    <text evidence="2">The sequence shown here is derived from an EMBL/GenBank/DDBJ whole genome shotgun (WGS) entry which is preliminary data.</text>
</comment>
<protein>
    <submittedName>
        <fullName evidence="2">Uncharacterized protein</fullName>
    </submittedName>
</protein>
<gene>
    <name evidence="2" type="ORF">ACFO0D_19500</name>
</gene>
<feature type="chain" id="PRO_5046674153" evidence="1">
    <location>
        <begin position="21"/>
        <end position="173"/>
    </location>
</feature>
<dbReference type="EMBL" id="JBHSEI010000017">
    <property type="protein sequence ID" value="MFC4640518.1"/>
    <property type="molecule type" value="Genomic_DNA"/>
</dbReference>
<evidence type="ECO:0000256" key="1">
    <source>
        <dbReference type="SAM" id="SignalP"/>
    </source>
</evidence>
<name>A0ABV9IET6_9DEIO</name>
<keyword evidence="1" id="KW-0732">Signal</keyword>
<keyword evidence="3" id="KW-1185">Reference proteome</keyword>
<evidence type="ECO:0000313" key="2">
    <source>
        <dbReference type="EMBL" id="MFC4640518.1"/>
    </source>
</evidence>
<reference evidence="3" key="1">
    <citation type="journal article" date="2019" name="Int. J. Syst. Evol. Microbiol.">
        <title>The Global Catalogue of Microorganisms (GCM) 10K type strain sequencing project: providing services to taxonomists for standard genome sequencing and annotation.</title>
        <authorList>
            <consortium name="The Broad Institute Genomics Platform"/>
            <consortium name="The Broad Institute Genome Sequencing Center for Infectious Disease"/>
            <person name="Wu L."/>
            <person name="Ma J."/>
        </authorList>
    </citation>
    <scope>NUCLEOTIDE SEQUENCE [LARGE SCALE GENOMIC DNA]</scope>
    <source>
        <strain evidence="3">CCUG 55995</strain>
    </source>
</reference>
<dbReference type="RefSeq" id="WP_380063498.1">
    <property type="nucleotide sequence ID" value="NZ_JBHSEI010000017.1"/>
</dbReference>
<dbReference type="PROSITE" id="PS51257">
    <property type="entry name" value="PROKAR_LIPOPROTEIN"/>
    <property type="match status" value="1"/>
</dbReference>